<feature type="transmembrane region" description="Helical" evidence="9">
    <location>
        <begin position="511"/>
        <end position="530"/>
    </location>
</feature>
<sequence length="574" mass="65097">MKKRNFLKGSLQDASYNILLQIMFRGVTFAMNVFVLRHLNQDVIGVMNVRLLLLESTVLFLSREAFRRACVSHTTQHNWPQVINLIWLTVPICCVLCVLFGFIWLHILTIPDPSVTSHYTIGVWSIAISCIMEMCCEPLYLVAQAFLFIRLRVVCESVIVGVRTVTFTLLVLAWSSRGAVLAFSAAQLLSIGAYTVSLYVYFWWYLRQRALGPGSSTKSETTLDDTKNSMSSEKSSESKSKTPPLERRQSLEEDFPFRSLRDFLPKRLENDSQMDTKLLRLTWSFMKQGLLKQLLTDGERYVMTVFPLLSFAEQGTFDVVNNLGSLAARFLFRPIEESCYFYFSQVVQRDVPIKNQNQTSMQEAARVLEQVLHCVTSLGLVVLVFGQSYARLLLLLYGGQSLAVSAGLATLLLRTHCLAVLFLAVNGTTECYALATMDTYQIDRYNKTMVYLSIAFLGTNWLFTRLLGSVGFILANCCNMGTRIVQATRFIRFRYKDSGFDPLRGLIPGKLFSASLLVSLFVTVLSEYYLYESSKLYHFLVGGVCFCLVIGCWIREEAELVPLIMSKIKGSKRE</sequence>
<organism evidence="11">
    <name type="scientific">Cacopsylla melanoneura</name>
    <dbReference type="NCBI Taxonomy" id="428564"/>
    <lineage>
        <taxon>Eukaryota</taxon>
        <taxon>Metazoa</taxon>
        <taxon>Ecdysozoa</taxon>
        <taxon>Arthropoda</taxon>
        <taxon>Hexapoda</taxon>
        <taxon>Insecta</taxon>
        <taxon>Pterygota</taxon>
        <taxon>Neoptera</taxon>
        <taxon>Paraneoptera</taxon>
        <taxon>Hemiptera</taxon>
        <taxon>Sternorrhyncha</taxon>
        <taxon>Psylloidea</taxon>
        <taxon>Psyllidae</taxon>
        <taxon>Psyllinae</taxon>
        <taxon>Cacopsylla</taxon>
    </lineage>
</organism>
<keyword evidence="5" id="KW-0256">Endoplasmic reticulum</keyword>
<dbReference type="EMBL" id="HBUF01571517">
    <property type="protein sequence ID" value="CAG6766730.1"/>
    <property type="molecule type" value="Transcribed_RNA"/>
</dbReference>
<accession>A0A8D8RA59</accession>
<evidence type="ECO:0000256" key="6">
    <source>
        <dbReference type="ARBA" id="ARBA00022989"/>
    </source>
</evidence>
<name>A0A8D8RA59_9HEMI</name>
<evidence type="ECO:0000256" key="8">
    <source>
        <dbReference type="ARBA" id="ARBA00045912"/>
    </source>
</evidence>
<dbReference type="EMBL" id="HBUF01386666">
    <property type="protein sequence ID" value="CAG6732379.1"/>
    <property type="molecule type" value="Transcribed_RNA"/>
</dbReference>
<dbReference type="EMBL" id="HBUF01199875">
    <property type="protein sequence ID" value="CAG6661518.1"/>
    <property type="molecule type" value="Transcribed_RNA"/>
</dbReference>
<evidence type="ECO:0000256" key="9">
    <source>
        <dbReference type="RuleBase" id="RU365067"/>
    </source>
</evidence>
<keyword evidence="6 9" id="KW-1133">Transmembrane helix</keyword>
<evidence type="ECO:0000256" key="4">
    <source>
        <dbReference type="ARBA" id="ARBA00022692"/>
    </source>
</evidence>
<feature type="transmembrane region" description="Helical" evidence="9">
    <location>
        <begin position="402"/>
        <end position="425"/>
    </location>
</feature>
<dbReference type="PANTHER" id="PTHR13117:SF5">
    <property type="entry name" value="PROTEIN RFT1 HOMOLOG"/>
    <property type="match status" value="1"/>
</dbReference>
<evidence type="ECO:0000256" key="7">
    <source>
        <dbReference type="ARBA" id="ARBA00023136"/>
    </source>
</evidence>
<comment type="pathway">
    <text evidence="2">Protein modification; protein glycosylation.</text>
</comment>
<dbReference type="EMBL" id="HBUF01571516">
    <property type="protein sequence ID" value="CAG6766726.1"/>
    <property type="molecule type" value="Transcribed_RNA"/>
</dbReference>
<evidence type="ECO:0000256" key="5">
    <source>
        <dbReference type="ARBA" id="ARBA00022824"/>
    </source>
</evidence>
<dbReference type="GO" id="GO:0034203">
    <property type="term" value="P:glycolipid translocation"/>
    <property type="evidence" value="ECO:0007669"/>
    <property type="project" value="TreeGrafter"/>
</dbReference>
<dbReference type="PANTHER" id="PTHR13117">
    <property type="entry name" value="ENDOPLASMIC RETICULUM MULTISPAN TRANSMEMBRANE PROTEIN-RELATED"/>
    <property type="match status" value="1"/>
</dbReference>
<comment type="caution">
    <text evidence="9">Lacks conserved residue(s) required for the propagation of feature annotation.</text>
</comment>
<evidence type="ECO:0000256" key="1">
    <source>
        <dbReference type="ARBA" id="ARBA00004477"/>
    </source>
</evidence>
<dbReference type="GO" id="GO:0006488">
    <property type="term" value="P:dolichol-linked oligosaccharide biosynthetic process"/>
    <property type="evidence" value="ECO:0007669"/>
    <property type="project" value="InterPro"/>
</dbReference>
<proteinExistence type="inferred from homology"/>
<evidence type="ECO:0000256" key="10">
    <source>
        <dbReference type="SAM" id="MobiDB-lite"/>
    </source>
</evidence>
<comment type="subcellular location">
    <subcellularLocation>
        <location evidence="1 9">Endoplasmic reticulum membrane</location>
        <topology evidence="1 9">Multi-pass membrane protein</topology>
    </subcellularLocation>
</comment>
<evidence type="ECO:0000256" key="3">
    <source>
        <dbReference type="ARBA" id="ARBA00010288"/>
    </source>
</evidence>
<dbReference type="AlphaFoldDB" id="A0A8D8RA59"/>
<feature type="transmembrane region" description="Helical" evidence="9">
    <location>
        <begin position="82"/>
        <end position="107"/>
    </location>
</feature>
<feature type="region of interest" description="Disordered" evidence="10">
    <location>
        <begin position="213"/>
        <end position="249"/>
    </location>
</feature>
<feature type="transmembrane region" description="Helical" evidence="9">
    <location>
        <begin position="119"/>
        <end position="141"/>
    </location>
</feature>
<comment type="function">
    <text evidence="8 9">Intramembrane glycolipid transporter that operates in the biosynthetic pathway of dolichol-linked oligosaccharides, the glycan precursors employed in protein asparagine (N)-glycosylation. The sequential addition of sugars to dolichol pyrophosphate produces dolichol-linked oligosaccharides containing fourteen sugars, including two GlcNAcs, nine mannoses and three glucoses. Once assembled, the oligosaccharide is transferred from the lipid to nascent proteins by oligosaccharyltransferases. The assembly of dolichol-linked oligosaccharides begins on the cytosolic side of the endoplasmic reticulum membrane and finishes in its lumen. RFT1 could mediate the translocation of the cytosolically oriented intermediate DolPP-GlcNAc2Man5, produced by ALG11, into the ER lumen where dolichol-linked oligosaccharides assembly continues. However, the intramembrane lipid transporter activity could not be confirmed in vitro.</text>
</comment>
<feature type="transmembrane region" description="Helical" evidence="9">
    <location>
        <begin position="536"/>
        <end position="554"/>
    </location>
</feature>
<comment type="similarity">
    <text evidence="3 9">Belongs to the RFT1 family.</text>
</comment>
<feature type="transmembrane region" description="Helical" evidence="9">
    <location>
        <begin position="445"/>
        <end position="463"/>
    </location>
</feature>
<feature type="transmembrane region" description="Helical" evidence="9">
    <location>
        <begin position="371"/>
        <end position="390"/>
    </location>
</feature>
<feature type="transmembrane region" description="Helical" evidence="9">
    <location>
        <begin position="153"/>
        <end position="174"/>
    </location>
</feature>
<dbReference type="Pfam" id="PF04506">
    <property type="entry name" value="Rft-1"/>
    <property type="match status" value="1"/>
</dbReference>
<keyword evidence="7 9" id="KW-0472">Membrane</keyword>
<dbReference type="EMBL" id="HBUF01138576">
    <property type="protein sequence ID" value="CAG6645795.1"/>
    <property type="molecule type" value="Transcribed_RNA"/>
</dbReference>
<dbReference type="EMBL" id="HBUF01138577">
    <property type="protein sequence ID" value="CAG6645798.1"/>
    <property type="molecule type" value="Transcribed_RNA"/>
</dbReference>
<keyword evidence="4 9" id="KW-0812">Transmembrane</keyword>
<dbReference type="GO" id="GO:0005789">
    <property type="term" value="C:endoplasmic reticulum membrane"/>
    <property type="evidence" value="ECO:0007669"/>
    <property type="project" value="UniProtKB-SubCell"/>
</dbReference>
<feature type="compositionally biased region" description="Basic and acidic residues" evidence="10">
    <location>
        <begin position="234"/>
        <end position="249"/>
    </location>
</feature>
<protein>
    <recommendedName>
        <fullName evidence="9">Protein RFT1 homolog</fullName>
    </recommendedName>
</protein>
<evidence type="ECO:0000256" key="2">
    <source>
        <dbReference type="ARBA" id="ARBA00004922"/>
    </source>
</evidence>
<dbReference type="EMBL" id="HBUF01386667">
    <property type="protein sequence ID" value="CAG6732380.1"/>
    <property type="molecule type" value="Transcribed_RNA"/>
</dbReference>
<feature type="transmembrane region" description="Helical" evidence="9">
    <location>
        <begin position="180"/>
        <end position="206"/>
    </location>
</feature>
<evidence type="ECO:0000313" key="11">
    <source>
        <dbReference type="EMBL" id="CAG6645795.1"/>
    </source>
</evidence>
<reference evidence="11" key="1">
    <citation type="submission" date="2021-05" db="EMBL/GenBank/DDBJ databases">
        <authorList>
            <person name="Alioto T."/>
            <person name="Alioto T."/>
            <person name="Gomez Garrido J."/>
        </authorList>
    </citation>
    <scope>NUCLEOTIDE SEQUENCE</scope>
</reference>
<dbReference type="InterPro" id="IPR007594">
    <property type="entry name" value="RFT1"/>
</dbReference>